<dbReference type="InterPro" id="IPR029058">
    <property type="entry name" value="AB_hydrolase_fold"/>
</dbReference>
<dbReference type="PANTHER" id="PTHR46118:SF4">
    <property type="entry name" value="PROTEIN ABHD11"/>
    <property type="match status" value="1"/>
</dbReference>
<dbReference type="PANTHER" id="PTHR46118">
    <property type="entry name" value="PROTEIN ABHD11"/>
    <property type="match status" value="1"/>
</dbReference>
<dbReference type="PRINTS" id="PR00111">
    <property type="entry name" value="ABHYDROLASE"/>
</dbReference>
<dbReference type="AlphaFoldDB" id="A0A2S6H3A6"/>
<evidence type="ECO:0000313" key="4">
    <source>
        <dbReference type="Proteomes" id="UP000238071"/>
    </source>
</evidence>
<dbReference type="GO" id="GO:0016787">
    <property type="term" value="F:hydrolase activity"/>
    <property type="evidence" value="ECO:0007669"/>
    <property type="project" value="UniProtKB-KW"/>
</dbReference>
<dbReference type="OrthoDB" id="9808398at2"/>
<dbReference type="EMBL" id="PTIY01000005">
    <property type="protein sequence ID" value="PPK71933.1"/>
    <property type="molecule type" value="Genomic_DNA"/>
</dbReference>
<comment type="caution">
    <text evidence="3">The sequence shown here is derived from an EMBL/GenBank/DDBJ whole genome shotgun (WGS) entry which is preliminary data.</text>
</comment>
<dbReference type="InterPro" id="IPR000073">
    <property type="entry name" value="AB_hydrolase_1"/>
</dbReference>
<feature type="domain" description="AB hydrolase-1" evidence="2">
    <location>
        <begin position="18"/>
        <end position="242"/>
    </location>
</feature>
<keyword evidence="1" id="KW-0378">Hydrolase</keyword>
<dbReference type="Proteomes" id="UP000238071">
    <property type="component" value="Unassembled WGS sequence"/>
</dbReference>
<reference evidence="3 4" key="1">
    <citation type="submission" date="2018-02" db="EMBL/GenBank/DDBJ databases">
        <title>Subsurface microbial communities from deep shales in Ohio and West Virginia, USA.</title>
        <authorList>
            <person name="Wrighton K."/>
        </authorList>
    </citation>
    <scope>NUCLEOTIDE SEQUENCE [LARGE SCALE GENOMIC DNA]</scope>
    <source>
        <strain evidence="3 4">OWC-G53F</strain>
    </source>
</reference>
<name>A0A2S6H3A6_9GAMM</name>
<accession>A0A2S6H3A6</accession>
<proteinExistence type="predicted"/>
<evidence type="ECO:0000313" key="3">
    <source>
        <dbReference type="EMBL" id="PPK71933.1"/>
    </source>
</evidence>
<dbReference type="SUPFAM" id="SSF53474">
    <property type="entry name" value="alpha/beta-Hydrolases"/>
    <property type="match status" value="1"/>
</dbReference>
<evidence type="ECO:0000259" key="2">
    <source>
        <dbReference type="Pfam" id="PF00561"/>
    </source>
</evidence>
<dbReference type="Pfam" id="PF00561">
    <property type="entry name" value="Abhydrolase_1"/>
    <property type="match status" value="1"/>
</dbReference>
<protein>
    <submittedName>
        <fullName evidence="3">Pimeloyl-ACP methyl ester carboxylesterase</fullName>
    </submittedName>
</protein>
<dbReference type="RefSeq" id="WP_104423324.1">
    <property type="nucleotide sequence ID" value="NZ_PTIY01000005.1"/>
</dbReference>
<gene>
    <name evidence="3" type="ORF">B0F88_10545</name>
</gene>
<evidence type="ECO:0000256" key="1">
    <source>
        <dbReference type="ARBA" id="ARBA00022801"/>
    </source>
</evidence>
<keyword evidence="4" id="KW-1185">Reference proteome</keyword>
<dbReference type="Gene3D" id="3.40.50.1820">
    <property type="entry name" value="alpha/beta hydrolase"/>
    <property type="match status" value="1"/>
</dbReference>
<sequence length="262" mass="29180">METVELAFEQFGDPDDSALIILHGFFASSRNWRQIAQRLSDRFHVYAPDMRNHGASPHHPVMDYPVMAADLLRFIDDRGLETANLLGHSMGGKVAMWFALGLPARVNKLIVADIAPVSYKHSFDNTVLALKELPLDELSNRKQAETLLAPRIAELSYRQFLLQNLVLKDGKYCWRLDLDIFQRAAPNIAAFPDADYLAPFTGNALFIAGGDSDFVQPGDINSLFPKAAFSTIANAGHWLHVQQADAFAALVEDFLAPGWTQR</sequence>
<organism evidence="3 4">
    <name type="scientific">Methylobacter tundripaludum</name>
    <dbReference type="NCBI Taxonomy" id="173365"/>
    <lineage>
        <taxon>Bacteria</taxon>
        <taxon>Pseudomonadati</taxon>
        <taxon>Pseudomonadota</taxon>
        <taxon>Gammaproteobacteria</taxon>
        <taxon>Methylococcales</taxon>
        <taxon>Methylococcaceae</taxon>
        <taxon>Methylobacter</taxon>
    </lineage>
</organism>